<gene>
    <name evidence="6" type="ORF">OIU80_11725</name>
</gene>
<reference evidence="6" key="1">
    <citation type="submission" date="2022-10" db="EMBL/GenBank/DDBJ databases">
        <title>Two novel species of Flavobacterium.</title>
        <authorList>
            <person name="Liu Q."/>
            <person name="Xin Y.-H."/>
        </authorList>
    </citation>
    <scope>NUCLEOTIDE SEQUENCE</scope>
    <source>
        <strain evidence="6">LS1R47</strain>
    </source>
</reference>
<feature type="chain" id="PRO_5040937740" evidence="3">
    <location>
        <begin position="27"/>
        <end position="1551"/>
    </location>
</feature>
<keyword evidence="1 3" id="KW-0732">Signal</keyword>
<dbReference type="Gene3D" id="3.80.10.10">
    <property type="entry name" value="Ribonuclease Inhibitor"/>
    <property type="match status" value="3"/>
</dbReference>
<dbReference type="PANTHER" id="PTHR48009">
    <property type="entry name" value="LEUCINE-RICH REPEAT (LRR) FAMILY PROTEIN"/>
    <property type="match status" value="1"/>
</dbReference>
<dbReference type="SMART" id="SM00365">
    <property type="entry name" value="LRR_SD22"/>
    <property type="match status" value="4"/>
</dbReference>
<dbReference type="EMBL" id="JAOZEV010000008">
    <property type="protein sequence ID" value="MCV9932950.1"/>
    <property type="molecule type" value="Genomic_DNA"/>
</dbReference>
<dbReference type="InterPro" id="IPR032675">
    <property type="entry name" value="LRR_dom_sf"/>
</dbReference>
<evidence type="ECO:0000256" key="1">
    <source>
        <dbReference type="ARBA" id="ARBA00022729"/>
    </source>
</evidence>
<dbReference type="Gene3D" id="2.60.40.10">
    <property type="entry name" value="Immunoglobulins"/>
    <property type="match status" value="1"/>
</dbReference>
<name>A0A9X3C1A7_9FLAO</name>
<feature type="domain" description="Ig-like" evidence="5">
    <location>
        <begin position="474"/>
        <end position="545"/>
    </location>
</feature>
<dbReference type="InterPro" id="IPR001611">
    <property type="entry name" value="Leu-rich_rpt"/>
</dbReference>
<dbReference type="InterPro" id="IPR036465">
    <property type="entry name" value="vWFA_dom_sf"/>
</dbReference>
<dbReference type="Pfam" id="PF00560">
    <property type="entry name" value="LRR_1"/>
    <property type="match status" value="1"/>
</dbReference>
<accession>A0A9X3C1A7</accession>
<dbReference type="InterPro" id="IPR002035">
    <property type="entry name" value="VWF_A"/>
</dbReference>
<protein>
    <submittedName>
        <fullName evidence="6">Uncharacterized protein</fullName>
    </submittedName>
</protein>
<dbReference type="PROSITE" id="PS50835">
    <property type="entry name" value="IG_LIKE"/>
    <property type="match status" value="1"/>
</dbReference>
<feature type="domain" description="VWFA" evidence="4">
    <location>
        <begin position="1123"/>
        <end position="1322"/>
    </location>
</feature>
<dbReference type="PANTHER" id="PTHR48009:SF4">
    <property type="entry name" value="LEUCINE-RICH REPEAT (LRR) FAMILY PROTEIN"/>
    <property type="match status" value="1"/>
</dbReference>
<dbReference type="Proteomes" id="UP001151133">
    <property type="component" value="Unassembled WGS sequence"/>
</dbReference>
<sequence>MTTIFRIKKQWSITFCMLLFSSVSFAQELNDREMDFDATKIIFSLKERILTPAQTEEAIKLYKSSLVIKATQLENIRQEQALKYFPNEDKNDAKDSTEKSENKRILLDVPVEERNALIAFYNATQEDGAWYHSNNWNTSKPVESWYGVTVVNNHVTLLNLRANNLKGQIPDISALKNYLTAIRIGGNKLYGSLENLGKLTSLNSIDISYSLFDGNLEPIGNLINLESFSAYSNKIKGQIPDNFSNLSKLKYLQISNNNLSGAISSIGINLPALEYLNLTNNNFTNNGTLPNSFLNLKKLKSLICNSAGLSENLEILGNLTDLEHLDLGNNKFSGPLPQNFQNLTKLKFFAMHDNDIDDISVLSSLNSLESIWFGNNQIKTNLSSFSNLINLNVLSLPFNKITGEIPVAFQDFQNIDIISLSYNKLTGLIPRLTFTNDTYGEKFSITGNNFRFIDFVDTYDYYYSTIGYNYSYYPQSATDTMLTYSKSEGEVVNLEMYSDNRYLPNDTFQWYKDEKKIFGATNRVYTINSFNSANDKGEYYCLSSNPMNPYFFLSRNKIYLNSANCPEIKGEISTTNNEKIYVNKISNFIFKTTATNLKYDWKIYTLDNYLLDHKKEQIFTTLIKYNNCKIELIVTDINGCKTSFIKEFKNYDACSEMGNHSGYIKPSNYENICVGDKITYTYYKHYPEKVLSYKWHLYDKNLVLISTSNESEFTVSHNSLGENSIKLYLTDENGCTTEVTRYARMVICNSCTIANEKSEIVKGAVINLLKSLAVKVARGDTDAQINGSNPSELIALKEYLMSSVADKIYNFVSTRNDSGEITSLQFSFSQDREYDIYYVNSYGLNYYFDFDISQYIGYNELLISCQAMNTRMINTRGLGTELYNKIGCDTGMSIQYVDFCPEKTVEKKDCAKEPISFVFETISTNLNYTWTSTNALGVIVHTETNTTGLYTFTPELAGEYEIKLMAEGAVNCETLFSKTINIENCLPFVSCTKSNIHAPEIQRLFISLITKLVSTPNGTDANTYAKKEIAALSPYTTASSVKIYNFSNTSTAISFSFSKTAIGNDVQLPKSLSGTITDIDLRKYTAALAKNTVAINYSDGTTNSNGYVQNIDFCPNELSCVSHIALVVDESGSIDSKEANKIKKQLKLFIKQQALTNDSIGSNIYVSLTGMSDSDENTRTDFILPTKLTNTPASLRQFNVWIDSFGKRNGKTGISASSDYWRSGLEGALGYSMKPNMVIMITDGCQTANVDSLKITMKKFNNAYGSDPKLPHLYIVGIENGIYVDETFYTNKFLSPTADPNNSQNNLVNTVTNHLTKSLKYLLDFPATEFPKSDINEFGTGTYYGHDNFNLLSSDETYFSDKLADSKIVCGTASIKDFCDDCLSFKPEPGKEYMLSAWVKEELSTQVKTYENPAIKIIFYNRKEALDIPTHKIDSLSVKASGNIIDGWQRVVQKFKVPVETITIGIQLENNSPSIPVYFDDIRIHPLQGSVKSFVYDPETFKLMSELDENNYSTFYEYDNEGGLVRVKKETEKGIKTIQETRSGSVINTKL</sequence>
<dbReference type="Pfam" id="PF13855">
    <property type="entry name" value="LRR_8"/>
    <property type="match status" value="1"/>
</dbReference>
<proteinExistence type="predicted"/>
<evidence type="ECO:0000313" key="7">
    <source>
        <dbReference type="Proteomes" id="UP001151133"/>
    </source>
</evidence>
<dbReference type="RefSeq" id="WP_264287190.1">
    <property type="nucleotide sequence ID" value="NZ_JAOZEV010000008.1"/>
</dbReference>
<comment type="caution">
    <text evidence="6">The sequence shown here is derived from an EMBL/GenBank/DDBJ whole genome shotgun (WGS) entry which is preliminary data.</text>
</comment>
<evidence type="ECO:0000259" key="4">
    <source>
        <dbReference type="PROSITE" id="PS50234"/>
    </source>
</evidence>
<dbReference type="PROSITE" id="PS50234">
    <property type="entry name" value="VWFA"/>
    <property type="match status" value="1"/>
</dbReference>
<dbReference type="InterPro" id="IPR013783">
    <property type="entry name" value="Ig-like_fold"/>
</dbReference>
<dbReference type="InterPro" id="IPR007110">
    <property type="entry name" value="Ig-like_dom"/>
</dbReference>
<keyword evidence="2" id="KW-1015">Disulfide bond</keyword>
<dbReference type="InterPro" id="IPR053213">
    <property type="entry name" value="RLP29"/>
</dbReference>
<dbReference type="Gene3D" id="3.40.50.410">
    <property type="entry name" value="von Willebrand factor, type A domain"/>
    <property type="match status" value="1"/>
</dbReference>
<organism evidence="6 7">
    <name type="scientific">Flavobacterium frigoritolerans</name>
    <dbReference type="NCBI Taxonomy" id="2987686"/>
    <lineage>
        <taxon>Bacteria</taxon>
        <taxon>Pseudomonadati</taxon>
        <taxon>Bacteroidota</taxon>
        <taxon>Flavobacteriia</taxon>
        <taxon>Flavobacteriales</taxon>
        <taxon>Flavobacteriaceae</taxon>
        <taxon>Flavobacterium</taxon>
    </lineage>
</organism>
<evidence type="ECO:0000313" key="6">
    <source>
        <dbReference type="EMBL" id="MCV9932950.1"/>
    </source>
</evidence>
<dbReference type="SUPFAM" id="SSF52058">
    <property type="entry name" value="L domain-like"/>
    <property type="match status" value="1"/>
</dbReference>
<keyword evidence="7" id="KW-1185">Reference proteome</keyword>
<feature type="signal peptide" evidence="3">
    <location>
        <begin position="1"/>
        <end position="26"/>
    </location>
</feature>
<evidence type="ECO:0000256" key="3">
    <source>
        <dbReference type="SAM" id="SignalP"/>
    </source>
</evidence>
<dbReference type="Gene3D" id="2.60.120.260">
    <property type="entry name" value="Galactose-binding domain-like"/>
    <property type="match status" value="1"/>
</dbReference>
<evidence type="ECO:0000256" key="2">
    <source>
        <dbReference type="ARBA" id="ARBA00023157"/>
    </source>
</evidence>
<dbReference type="InterPro" id="IPR036179">
    <property type="entry name" value="Ig-like_dom_sf"/>
</dbReference>
<dbReference type="SUPFAM" id="SSF53300">
    <property type="entry name" value="vWA-like"/>
    <property type="match status" value="1"/>
</dbReference>
<dbReference type="SUPFAM" id="SSF48726">
    <property type="entry name" value="Immunoglobulin"/>
    <property type="match status" value="1"/>
</dbReference>
<evidence type="ECO:0000259" key="5">
    <source>
        <dbReference type="PROSITE" id="PS50835"/>
    </source>
</evidence>